<gene>
    <name evidence="1" type="ORF">JOF44_000621</name>
</gene>
<dbReference type="InterPro" id="IPR029068">
    <property type="entry name" value="Glyas_Bleomycin-R_OHBP_Dase"/>
</dbReference>
<dbReference type="Gene3D" id="3.10.180.10">
    <property type="entry name" value="2,3-Dihydroxybiphenyl 1,2-Dioxygenase, domain 1"/>
    <property type="match status" value="1"/>
</dbReference>
<dbReference type="EMBL" id="JAGIOC010000001">
    <property type="protein sequence ID" value="MBP2407718.1"/>
    <property type="molecule type" value="Genomic_DNA"/>
</dbReference>
<dbReference type="Proteomes" id="UP000698222">
    <property type="component" value="Unassembled WGS sequence"/>
</dbReference>
<protein>
    <submittedName>
        <fullName evidence="1">Enzyme related to lactoylglutathione lyase</fullName>
    </submittedName>
</protein>
<keyword evidence="1" id="KW-0456">Lyase</keyword>
<dbReference type="SUPFAM" id="SSF54593">
    <property type="entry name" value="Glyoxalase/Bleomycin resistance protein/Dihydroxybiphenyl dioxygenase"/>
    <property type="match status" value="1"/>
</dbReference>
<name>A0ABS4YFZ5_9MICO</name>
<dbReference type="RefSeq" id="WP_209887299.1">
    <property type="nucleotide sequence ID" value="NZ_BAAAJV010000011.1"/>
</dbReference>
<organism evidence="1 2">
    <name type="scientific">Brachybacterium fresconis</name>
    <dbReference type="NCBI Taxonomy" id="173363"/>
    <lineage>
        <taxon>Bacteria</taxon>
        <taxon>Bacillati</taxon>
        <taxon>Actinomycetota</taxon>
        <taxon>Actinomycetes</taxon>
        <taxon>Micrococcales</taxon>
        <taxon>Dermabacteraceae</taxon>
        <taxon>Brachybacterium</taxon>
    </lineage>
</organism>
<sequence length="52" mass="5755">MVDSSDELTAMAGRIESVGGEVPWAERTSFEGYLRFHARDPFGNRLEVLALA</sequence>
<evidence type="ECO:0000313" key="2">
    <source>
        <dbReference type="Proteomes" id="UP000698222"/>
    </source>
</evidence>
<comment type="caution">
    <text evidence="1">The sequence shown here is derived from an EMBL/GenBank/DDBJ whole genome shotgun (WGS) entry which is preliminary data.</text>
</comment>
<evidence type="ECO:0000313" key="1">
    <source>
        <dbReference type="EMBL" id="MBP2407718.1"/>
    </source>
</evidence>
<proteinExistence type="predicted"/>
<reference evidence="1 2" key="1">
    <citation type="submission" date="2021-03" db="EMBL/GenBank/DDBJ databases">
        <title>Sequencing the genomes of 1000 actinobacteria strains.</title>
        <authorList>
            <person name="Klenk H.-P."/>
        </authorList>
    </citation>
    <scope>NUCLEOTIDE SEQUENCE [LARGE SCALE GENOMIC DNA]</scope>
    <source>
        <strain evidence="1 2">DSM 14564</strain>
    </source>
</reference>
<accession>A0ABS4YFZ5</accession>
<dbReference type="GO" id="GO:0016829">
    <property type="term" value="F:lyase activity"/>
    <property type="evidence" value="ECO:0007669"/>
    <property type="project" value="UniProtKB-KW"/>
</dbReference>
<keyword evidence="2" id="KW-1185">Reference proteome</keyword>